<comment type="caution">
    <text evidence="1">The sequence shown here is derived from an EMBL/GenBank/DDBJ whole genome shotgun (WGS) entry which is preliminary data.</text>
</comment>
<dbReference type="RefSeq" id="WP_076957637.1">
    <property type="nucleotide sequence ID" value="NZ_MLCO01000102.1"/>
</dbReference>
<proteinExistence type="predicted"/>
<sequence>MPDTATKPSVKPPAQIGLPRMSPAELLFFRRLLDDGGFSRYGEFGLGGSTLEAVRRPIPMLVSVESDADWLQAASDQPEIAAAITAGRLTLRHGDIGPVVAWGRPRDSQAMARWPDYVATFWEEWSRRGALPQLVFVDGRFRVAAALSALLQAGDDPPAVLVHDMVEARLRHYGAMLGFLEPVAQVETLWLLRARPKLDRAALLAAFLRHALDFR</sequence>
<evidence type="ECO:0000313" key="1">
    <source>
        <dbReference type="EMBL" id="ONG53374.1"/>
    </source>
</evidence>
<evidence type="ECO:0000313" key="2">
    <source>
        <dbReference type="Proteomes" id="UP000188879"/>
    </source>
</evidence>
<reference evidence="1 2" key="1">
    <citation type="submission" date="2016-10" db="EMBL/GenBank/DDBJ databases">
        <title>Draft Genome sequence of Roseomonas sp. strain M3.</title>
        <authorList>
            <person name="Subhash Y."/>
            <person name="Lee S."/>
        </authorList>
    </citation>
    <scope>NUCLEOTIDE SEQUENCE [LARGE SCALE GENOMIC DNA]</scope>
    <source>
        <strain evidence="1 2">M3</strain>
    </source>
</reference>
<protein>
    <submittedName>
        <fullName evidence="1">Uncharacterized protein</fullName>
    </submittedName>
</protein>
<dbReference type="AlphaFoldDB" id="A0A1V2H1Z9"/>
<dbReference type="InterPro" id="IPR029063">
    <property type="entry name" value="SAM-dependent_MTases_sf"/>
</dbReference>
<name>A0A1V2H1Z9_9PROT</name>
<dbReference type="Proteomes" id="UP000188879">
    <property type="component" value="Unassembled WGS sequence"/>
</dbReference>
<dbReference type="OrthoDB" id="7445868at2"/>
<dbReference type="EMBL" id="MLCO01000102">
    <property type="protein sequence ID" value="ONG53374.1"/>
    <property type="molecule type" value="Genomic_DNA"/>
</dbReference>
<accession>A0A1V2H1Z9</accession>
<gene>
    <name evidence="1" type="ORF">BKE38_12230</name>
</gene>
<keyword evidence="2" id="KW-1185">Reference proteome</keyword>
<organism evidence="1 2">
    <name type="scientific">Teichococcus deserti</name>
    <dbReference type="NCBI Taxonomy" id="1817963"/>
    <lineage>
        <taxon>Bacteria</taxon>
        <taxon>Pseudomonadati</taxon>
        <taxon>Pseudomonadota</taxon>
        <taxon>Alphaproteobacteria</taxon>
        <taxon>Acetobacterales</taxon>
        <taxon>Roseomonadaceae</taxon>
        <taxon>Roseomonas</taxon>
    </lineage>
</organism>
<dbReference type="Gene3D" id="3.40.50.150">
    <property type="entry name" value="Vaccinia Virus protein VP39"/>
    <property type="match status" value="1"/>
</dbReference>